<name>A0ABY3YI35_9FLAO</name>
<keyword evidence="7" id="KW-1185">Reference proteome</keyword>
<evidence type="ECO:0000256" key="2">
    <source>
        <dbReference type="ARBA" id="ARBA00022692"/>
    </source>
</evidence>
<evidence type="ECO:0000256" key="3">
    <source>
        <dbReference type="ARBA" id="ARBA00022989"/>
    </source>
</evidence>
<sequence>MENKPEKPKNYLVLAIISTVLCCLPAGIVSIVYASKVDSAYAMGEYERAEKASKNAKTWAIVAIAAAVLFLIIYIAIFGFAFFAALSNGNY</sequence>
<dbReference type="InterPro" id="IPR007593">
    <property type="entry name" value="CD225/Dispanin_fam"/>
</dbReference>
<accession>A0ABY3YI35</accession>
<comment type="subcellular location">
    <subcellularLocation>
        <location evidence="1">Membrane</location>
    </subcellularLocation>
</comment>
<gene>
    <name evidence="6" type="ORF">MQE36_10500</name>
</gene>
<dbReference type="InterPro" id="IPR051423">
    <property type="entry name" value="CD225/Dispanin"/>
</dbReference>
<evidence type="ECO:0000256" key="1">
    <source>
        <dbReference type="ARBA" id="ARBA00004370"/>
    </source>
</evidence>
<dbReference type="RefSeq" id="WP_242935926.1">
    <property type="nucleotide sequence ID" value="NZ_CP094326.1"/>
</dbReference>
<keyword evidence="2 5" id="KW-0812">Transmembrane</keyword>
<feature type="transmembrane region" description="Helical" evidence="5">
    <location>
        <begin position="59"/>
        <end position="86"/>
    </location>
</feature>
<keyword evidence="4 5" id="KW-0472">Membrane</keyword>
<keyword evidence="3 5" id="KW-1133">Transmembrane helix</keyword>
<feature type="transmembrane region" description="Helical" evidence="5">
    <location>
        <begin position="12"/>
        <end position="34"/>
    </location>
</feature>
<dbReference type="EMBL" id="CP094326">
    <property type="protein sequence ID" value="UNY97514.1"/>
    <property type="molecule type" value="Genomic_DNA"/>
</dbReference>
<dbReference type="Pfam" id="PF04505">
    <property type="entry name" value="CD225"/>
    <property type="match status" value="1"/>
</dbReference>
<protein>
    <submittedName>
        <fullName evidence="6">CD225/dispanin family protein</fullName>
    </submittedName>
</protein>
<proteinExistence type="predicted"/>
<evidence type="ECO:0000256" key="4">
    <source>
        <dbReference type="ARBA" id="ARBA00023136"/>
    </source>
</evidence>
<dbReference type="Proteomes" id="UP000829476">
    <property type="component" value="Chromosome"/>
</dbReference>
<dbReference type="PANTHER" id="PTHR14948">
    <property type="entry name" value="NG5"/>
    <property type="match status" value="1"/>
</dbReference>
<evidence type="ECO:0000313" key="6">
    <source>
        <dbReference type="EMBL" id="UNY97514.1"/>
    </source>
</evidence>
<organism evidence="6 7">
    <name type="scientific">Zhouia spongiae</name>
    <dbReference type="NCBI Taxonomy" id="2202721"/>
    <lineage>
        <taxon>Bacteria</taxon>
        <taxon>Pseudomonadati</taxon>
        <taxon>Bacteroidota</taxon>
        <taxon>Flavobacteriia</taxon>
        <taxon>Flavobacteriales</taxon>
        <taxon>Flavobacteriaceae</taxon>
        <taxon>Zhouia</taxon>
    </lineage>
</organism>
<reference evidence="6 7" key="1">
    <citation type="journal article" date="2018" name="Int. J. Syst. Evol. Microbiol.">
        <title>Zhouia spongiae sp. nov., isolated from a marine sponge.</title>
        <authorList>
            <person name="Zhuang L."/>
            <person name="Lin B."/>
            <person name="Qin F."/>
            <person name="Luo L."/>
        </authorList>
    </citation>
    <scope>NUCLEOTIDE SEQUENCE [LARGE SCALE GENOMIC DNA]</scope>
    <source>
        <strain evidence="6 7">HN-Y44</strain>
    </source>
</reference>
<evidence type="ECO:0000313" key="7">
    <source>
        <dbReference type="Proteomes" id="UP000829476"/>
    </source>
</evidence>
<evidence type="ECO:0000256" key="5">
    <source>
        <dbReference type="SAM" id="Phobius"/>
    </source>
</evidence>
<dbReference type="PANTHER" id="PTHR14948:SF25">
    <property type="entry name" value="DUF4190 DOMAIN-CONTAINING PROTEIN"/>
    <property type="match status" value="1"/>
</dbReference>